<evidence type="ECO:0000313" key="10">
    <source>
        <dbReference type="EMBL" id="NWH06461.1"/>
    </source>
</evidence>
<dbReference type="PANTHER" id="PTHR43219">
    <property type="entry name" value="CRISPR-ASSOCIATED ENDONUCLEASE CAS1"/>
    <property type="match status" value="1"/>
</dbReference>
<reference evidence="10 11" key="1">
    <citation type="submission" date="2020-06" db="EMBL/GenBank/DDBJ databases">
        <title>High-quality draft genome of sulfate reducer Desulfobacter latus type strain AcrS2 isolated from marine sediment.</title>
        <authorList>
            <person name="Hoppe M."/>
            <person name="Larsen C.K."/>
            <person name="Marshall I.P.G."/>
            <person name="Schramm A."/>
            <person name="Marietou A.G."/>
        </authorList>
    </citation>
    <scope>NUCLEOTIDE SEQUENCE [LARGE SCALE GENOMIC DNA]</scope>
    <source>
        <strain evidence="10 11">AcRS2</strain>
    </source>
</reference>
<keyword evidence="3 9" id="KW-0255">Endonuclease</keyword>
<evidence type="ECO:0000256" key="7">
    <source>
        <dbReference type="ARBA" id="ARBA00023125"/>
    </source>
</evidence>
<keyword evidence="4 9" id="KW-0378">Hydrolase</keyword>
<feature type="binding site" evidence="9">
    <location>
        <position position="220"/>
    </location>
    <ligand>
        <name>Mn(2+)</name>
        <dbReference type="ChEBI" id="CHEBI:29035"/>
    </ligand>
</feature>
<dbReference type="RefSeq" id="WP_178367914.1">
    <property type="nucleotide sequence ID" value="NZ_JACADJ010000078.1"/>
</dbReference>
<dbReference type="GO" id="GO:0003677">
    <property type="term" value="F:DNA binding"/>
    <property type="evidence" value="ECO:0007669"/>
    <property type="project" value="UniProtKB-KW"/>
</dbReference>
<evidence type="ECO:0000256" key="4">
    <source>
        <dbReference type="ARBA" id="ARBA00022801"/>
    </source>
</evidence>
<dbReference type="AlphaFoldDB" id="A0A850T5T9"/>
<evidence type="ECO:0000256" key="5">
    <source>
        <dbReference type="ARBA" id="ARBA00022842"/>
    </source>
</evidence>
<feature type="binding site" evidence="9">
    <location>
        <position position="235"/>
    </location>
    <ligand>
        <name>Mn(2+)</name>
        <dbReference type="ChEBI" id="CHEBI:29035"/>
    </ligand>
</feature>
<comment type="caution">
    <text evidence="10">The sequence shown here is derived from an EMBL/GenBank/DDBJ whole genome shotgun (WGS) entry which is preliminary data.</text>
</comment>
<protein>
    <recommendedName>
        <fullName evidence="9">CRISPR-associated endonuclease Cas1</fullName>
        <ecNumber evidence="9">3.1.-.-</ecNumber>
    </recommendedName>
</protein>
<dbReference type="EMBL" id="JACADJ010000078">
    <property type="protein sequence ID" value="NWH06461.1"/>
    <property type="molecule type" value="Genomic_DNA"/>
</dbReference>
<organism evidence="10 11">
    <name type="scientific">Desulfobacter latus</name>
    <dbReference type="NCBI Taxonomy" id="2292"/>
    <lineage>
        <taxon>Bacteria</taxon>
        <taxon>Pseudomonadati</taxon>
        <taxon>Thermodesulfobacteriota</taxon>
        <taxon>Desulfobacteria</taxon>
        <taxon>Desulfobacterales</taxon>
        <taxon>Desulfobacteraceae</taxon>
        <taxon>Desulfobacter</taxon>
    </lineage>
</organism>
<dbReference type="Proteomes" id="UP000553343">
    <property type="component" value="Unassembled WGS sequence"/>
</dbReference>
<keyword evidence="1 9" id="KW-0540">Nuclease</keyword>
<dbReference type="PANTHER" id="PTHR43219:SF1">
    <property type="entry name" value="CRISPR-ASSOCIATED ENDONUCLEASE CAS1"/>
    <property type="match status" value="1"/>
</dbReference>
<evidence type="ECO:0000256" key="1">
    <source>
        <dbReference type="ARBA" id="ARBA00022722"/>
    </source>
</evidence>
<dbReference type="InterPro" id="IPR019858">
    <property type="entry name" value="CRISPR-assoc_Cas1_HMARI/TNEAP"/>
</dbReference>
<dbReference type="Gene3D" id="3.100.10.20">
    <property type="entry name" value="CRISPR-associated endonuclease Cas1, N-terminal domain"/>
    <property type="match status" value="1"/>
</dbReference>
<comment type="function">
    <text evidence="9">CRISPR (clustered regularly interspaced short palindromic repeat), is an adaptive immune system that provides protection against mobile genetic elements (viruses, transposable elements and conjugative plasmids). CRISPR clusters contain spacers, sequences complementary to antecedent mobile elements, and target invading nucleic acids. CRISPR clusters are transcribed and processed into CRISPR RNA (crRNA). Acts as a dsDNA endonuclease. Involved in the integration of spacer DNA into the CRISPR cassette.</text>
</comment>
<dbReference type="InterPro" id="IPR042206">
    <property type="entry name" value="CRISPR-assoc_Cas1_C"/>
</dbReference>
<keyword evidence="11" id="KW-1185">Reference proteome</keyword>
<sequence>METLFVSKDAQLKRRENTLFLTANGASKPYPVEKIRHIVMLSEAKMNSRLLCLCGRHGIRISVFDYYGYFKGAFEPVDQSPSGRVKLEQSRCILDDKTKMAIAREIVRGAAHNMQANLLYYRYRSVDELNIPICQMDRHIDKIGKTESCDELMGVEGNLHQIYYGAWKLIDPALDFGKRIRRPPNNPVNCLISFLNQMTYTVVRHEIFKTHLDQSLSWLHSPSSSRASLSLDLAELFKPLFTDALIFKMVRKGMLRDNWFNQKDGVCLLSETGRKHVAMHFSTRLEEKLKGRTYREWMYKEALNLERHVMGIYEYESFKRKI</sequence>
<evidence type="ECO:0000313" key="11">
    <source>
        <dbReference type="Proteomes" id="UP000553343"/>
    </source>
</evidence>
<evidence type="ECO:0000256" key="8">
    <source>
        <dbReference type="ARBA" id="ARBA00023211"/>
    </source>
</evidence>
<evidence type="ECO:0000256" key="3">
    <source>
        <dbReference type="ARBA" id="ARBA00022759"/>
    </source>
</evidence>
<dbReference type="GO" id="GO:0043571">
    <property type="term" value="P:maintenance of CRISPR repeat elements"/>
    <property type="evidence" value="ECO:0007669"/>
    <property type="project" value="UniProtKB-UniRule"/>
</dbReference>
<evidence type="ECO:0000256" key="2">
    <source>
        <dbReference type="ARBA" id="ARBA00022723"/>
    </source>
</evidence>
<dbReference type="EC" id="3.1.-.-" evidence="9"/>
<keyword evidence="2 9" id="KW-0479">Metal-binding</keyword>
<dbReference type="Pfam" id="PF01867">
    <property type="entry name" value="Cas_Cas1"/>
    <property type="match status" value="1"/>
</dbReference>
<dbReference type="InterPro" id="IPR002729">
    <property type="entry name" value="CRISPR-assoc_Cas1"/>
</dbReference>
<name>A0A850T5T9_9BACT</name>
<dbReference type="GO" id="GO:0016787">
    <property type="term" value="F:hydrolase activity"/>
    <property type="evidence" value="ECO:0007669"/>
    <property type="project" value="UniProtKB-KW"/>
</dbReference>
<comment type="similarity">
    <text evidence="9">Belongs to the CRISPR-associated endonuclease Cas1 family.</text>
</comment>
<gene>
    <name evidence="9 10" type="primary">cas1</name>
    <name evidence="10" type="ORF">HXW94_15970</name>
</gene>
<dbReference type="GO" id="GO:0004520">
    <property type="term" value="F:DNA endonuclease activity"/>
    <property type="evidence" value="ECO:0007669"/>
    <property type="project" value="InterPro"/>
</dbReference>
<accession>A0A850T5T9</accession>
<dbReference type="GO" id="GO:0051607">
    <property type="term" value="P:defense response to virus"/>
    <property type="evidence" value="ECO:0007669"/>
    <property type="project" value="UniProtKB-UniRule"/>
</dbReference>
<dbReference type="GO" id="GO:0046872">
    <property type="term" value="F:metal ion binding"/>
    <property type="evidence" value="ECO:0007669"/>
    <property type="project" value="UniProtKB-UniRule"/>
</dbReference>
<dbReference type="Gene3D" id="1.20.120.920">
    <property type="entry name" value="CRISPR-associated endonuclease Cas1, C-terminal domain"/>
    <property type="match status" value="1"/>
</dbReference>
<dbReference type="HAMAP" id="MF_01470">
    <property type="entry name" value="Cas1"/>
    <property type="match status" value="1"/>
</dbReference>
<keyword evidence="7 9" id="KW-0238">DNA-binding</keyword>
<proteinExistence type="inferred from homology"/>
<keyword evidence="8 9" id="KW-0464">Manganese</keyword>
<keyword evidence="6 9" id="KW-0051">Antiviral defense</keyword>
<comment type="subunit">
    <text evidence="9">Homodimer, forms a heterotetramer with a Cas2 homodimer.</text>
</comment>
<feature type="binding site" evidence="9">
    <location>
        <position position="156"/>
    </location>
    <ligand>
        <name>Mn(2+)</name>
        <dbReference type="ChEBI" id="CHEBI:29035"/>
    </ligand>
</feature>
<keyword evidence="5 9" id="KW-0460">Magnesium</keyword>
<dbReference type="NCBIfam" id="TIGR00287">
    <property type="entry name" value="cas1"/>
    <property type="match status" value="1"/>
</dbReference>
<evidence type="ECO:0000256" key="6">
    <source>
        <dbReference type="ARBA" id="ARBA00023118"/>
    </source>
</evidence>
<evidence type="ECO:0000256" key="9">
    <source>
        <dbReference type="HAMAP-Rule" id="MF_01470"/>
    </source>
</evidence>
<comment type="cofactor">
    <cofactor evidence="9">
        <name>Mg(2+)</name>
        <dbReference type="ChEBI" id="CHEBI:18420"/>
    </cofactor>
    <cofactor evidence="9">
        <name>Mn(2+)</name>
        <dbReference type="ChEBI" id="CHEBI:29035"/>
    </cofactor>
</comment>
<dbReference type="InterPro" id="IPR042211">
    <property type="entry name" value="CRISPR-assoc_Cas1_N"/>
</dbReference>